<dbReference type="KEGG" id="cthi:THC_0260"/>
<dbReference type="STRING" id="1653476.THC_0260"/>
<dbReference type="InterPro" id="IPR022898">
    <property type="entry name" value="RNase_HII"/>
</dbReference>
<dbReference type="EMBL" id="AP014945">
    <property type="protein sequence ID" value="BAU22659.1"/>
    <property type="molecule type" value="Genomic_DNA"/>
</dbReference>
<evidence type="ECO:0000256" key="4">
    <source>
        <dbReference type="ARBA" id="ARBA00004496"/>
    </source>
</evidence>
<dbReference type="InterPro" id="IPR036397">
    <property type="entry name" value="RNaseH_sf"/>
</dbReference>
<evidence type="ECO:0000256" key="14">
    <source>
        <dbReference type="HAMAP-Rule" id="MF_00052"/>
    </source>
</evidence>
<dbReference type="Pfam" id="PF01351">
    <property type="entry name" value="RNase_HII"/>
    <property type="match status" value="1"/>
</dbReference>
<keyword evidence="8 14" id="KW-0963">Cytoplasm</keyword>
<comment type="catalytic activity">
    <reaction evidence="1 14 15 16">
        <text>Endonucleolytic cleavage to 5'-phosphomonoester.</text>
        <dbReference type="EC" id="3.1.26.4"/>
    </reaction>
</comment>
<evidence type="ECO:0000256" key="15">
    <source>
        <dbReference type="PROSITE-ProRule" id="PRU01319"/>
    </source>
</evidence>
<dbReference type="CDD" id="cd07182">
    <property type="entry name" value="RNase_HII_bacteria_HII_like"/>
    <property type="match status" value="1"/>
</dbReference>
<dbReference type="GO" id="GO:0032299">
    <property type="term" value="C:ribonuclease H2 complex"/>
    <property type="evidence" value="ECO:0007669"/>
    <property type="project" value="TreeGrafter"/>
</dbReference>
<evidence type="ECO:0000256" key="11">
    <source>
        <dbReference type="ARBA" id="ARBA00022759"/>
    </source>
</evidence>
<dbReference type="PROSITE" id="PS51975">
    <property type="entry name" value="RNASE_H_2"/>
    <property type="match status" value="1"/>
</dbReference>
<dbReference type="InterPro" id="IPR001352">
    <property type="entry name" value="RNase_HII/HIII"/>
</dbReference>
<evidence type="ECO:0000256" key="16">
    <source>
        <dbReference type="RuleBase" id="RU003515"/>
    </source>
</evidence>
<dbReference type="PANTHER" id="PTHR10954">
    <property type="entry name" value="RIBONUCLEASE H2 SUBUNIT A"/>
    <property type="match status" value="1"/>
</dbReference>
<evidence type="ECO:0000256" key="7">
    <source>
        <dbReference type="ARBA" id="ARBA00019179"/>
    </source>
</evidence>
<dbReference type="NCBIfam" id="NF000595">
    <property type="entry name" value="PRK00015.1-3"/>
    <property type="match status" value="1"/>
</dbReference>
<feature type="domain" description="RNase H type-2" evidence="17">
    <location>
        <begin position="23"/>
        <end position="206"/>
    </location>
</feature>
<comment type="similarity">
    <text evidence="5 14 16">Belongs to the RNase HII family.</text>
</comment>
<dbReference type="Proteomes" id="UP000068196">
    <property type="component" value="Chromosome"/>
</dbReference>
<evidence type="ECO:0000256" key="10">
    <source>
        <dbReference type="ARBA" id="ARBA00022723"/>
    </source>
</evidence>
<evidence type="ECO:0000259" key="17">
    <source>
        <dbReference type="PROSITE" id="PS51975"/>
    </source>
</evidence>
<dbReference type="GO" id="GO:0004523">
    <property type="term" value="F:RNA-DNA hybrid ribonuclease activity"/>
    <property type="evidence" value="ECO:0007669"/>
    <property type="project" value="UniProtKB-UniRule"/>
</dbReference>
<dbReference type="PATRIC" id="fig|1653476.3.peg.264"/>
<dbReference type="GO" id="GO:0003723">
    <property type="term" value="F:RNA binding"/>
    <property type="evidence" value="ECO:0007669"/>
    <property type="project" value="UniProtKB-UniRule"/>
</dbReference>
<dbReference type="Gene3D" id="3.30.420.10">
    <property type="entry name" value="Ribonuclease H-like superfamily/Ribonuclease H"/>
    <property type="match status" value="1"/>
</dbReference>
<evidence type="ECO:0000256" key="2">
    <source>
        <dbReference type="ARBA" id="ARBA00001946"/>
    </source>
</evidence>
<dbReference type="GO" id="GO:0005737">
    <property type="term" value="C:cytoplasm"/>
    <property type="evidence" value="ECO:0007669"/>
    <property type="project" value="UniProtKB-SubCell"/>
</dbReference>
<name>A0A0U5AF77_9BACT</name>
<evidence type="ECO:0000256" key="3">
    <source>
        <dbReference type="ARBA" id="ARBA00004065"/>
    </source>
</evidence>
<sequence length="206" mass="23213">MLFEKEISQAKPVEFYYWKSGFKIIAGLDEAGRGALAGPLFVGLVIFPPDFYSPEIKDSKLLTPIKRNELFEVICSKAITYSIAKAEVEEINALGLMGALFLAMQRALSSIKEIDLLLIDGPFGIPDYRGLQKALIKGDRRSLSIAGGSILAKVSRDRYMQKLAELYPEYGFDRHKGYATKEHLEALRRFGPSPVHRKAFKCFERF</sequence>
<accession>A0A0U5AF77</accession>
<comment type="function">
    <text evidence="3 14 16">Endonuclease that specifically degrades the RNA of RNA-DNA hybrids.</text>
</comment>
<dbReference type="OrthoDB" id="9803420at2"/>
<dbReference type="AlphaFoldDB" id="A0A0U5AF77"/>
<keyword evidence="9 14" id="KW-0540">Nuclease</keyword>
<evidence type="ECO:0000256" key="5">
    <source>
        <dbReference type="ARBA" id="ARBA00007383"/>
    </source>
</evidence>
<dbReference type="RefSeq" id="WP_068512195.1">
    <property type="nucleotide sequence ID" value="NZ_AP014945.1"/>
</dbReference>
<keyword evidence="11 14" id="KW-0255">Endonuclease</keyword>
<dbReference type="GO" id="GO:0030145">
    <property type="term" value="F:manganese ion binding"/>
    <property type="evidence" value="ECO:0007669"/>
    <property type="project" value="UniProtKB-UniRule"/>
</dbReference>
<dbReference type="GO" id="GO:0043137">
    <property type="term" value="P:DNA replication, removal of RNA primer"/>
    <property type="evidence" value="ECO:0007669"/>
    <property type="project" value="TreeGrafter"/>
</dbReference>
<evidence type="ECO:0000256" key="12">
    <source>
        <dbReference type="ARBA" id="ARBA00022801"/>
    </source>
</evidence>
<keyword evidence="19" id="KW-1185">Reference proteome</keyword>
<comment type="cofactor">
    <cofactor evidence="14 15">
        <name>Mn(2+)</name>
        <dbReference type="ChEBI" id="CHEBI:29035"/>
    </cofactor>
    <cofactor evidence="14 15">
        <name>Mg(2+)</name>
        <dbReference type="ChEBI" id="CHEBI:18420"/>
    </cofactor>
    <text evidence="14 15">Manganese or magnesium. Binds 1 divalent metal ion per monomer in the absence of substrate. May bind a second metal ion after substrate binding.</text>
</comment>
<comment type="subcellular location">
    <subcellularLocation>
        <location evidence="4 14">Cytoplasm</location>
    </subcellularLocation>
</comment>
<reference evidence="18 19" key="1">
    <citation type="journal article" date="2016" name="Int. J. Syst. Evol. Microbiol.">
        <title>Caldimicrobium thiodismutans sp. nov., a sulfur-disproportionating bacterium isolated from a hot spring, and emended description of the genus Caldimicrobium.</title>
        <authorList>
            <person name="Kojima H."/>
            <person name="Umezawa K."/>
            <person name="Fukui M."/>
        </authorList>
    </citation>
    <scope>NUCLEOTIDE SEQUENCE [LARGE SCALE GENOMIC DNA]</scope>
    <source>
        <strain evidence="18 19">TF1</strain>
    </source>
</reference>
<dbReference type="EC" id="3.1.26.4" evidence="6 14"/>
<gene>
    <name evidence="14" type="primary">rnhB</name>
    <name evidence="18" type="ORF">THC_0260</name>
</gene>
<keyword evidence="12 14" id="KW-0378">Hydrolase</keyword>
<dbReference type="PANTHER" id="PTHR10954:SF18">
    <property type="entry name" value="RIBONUCLEASE HII"/>
    <property type="match status" value="1"/>
</dbReference>
<reference evidence="19" key="2">
    <citation type="journal article" date="2016" name="Int. J. Syst. Evol. Microbiol.">
        <title>Caldimicrobium thiodismutans sp. nov., a sulfur-disproportionating bacterium isolated from a hot spring.</title>
        <authorList>
            <person name="Kojima H."/>
            <person name="Umezawa K."/>
            <person name="Fukui M."/>
        </authorList>
    </citation>
    <scope>NUCLEOTIDE SEQUENCE [LARGE SCALE GENOMIC DNA]</scope>
    <source>
        <strain evidence="19">TF1</strain>
    </source>
</reference>
<feature type="binding site" evidence="14 15">
    <location>
        <position position="120"/>
    </location>
    <ligand>
        <name>a divalent metal cation</name>
        <dbReference type="ChEBI" id="CHEBI:60240"/>
    </ligand>
</feature>
<feature type="binding site" evidence="14 15">
    <location>
        <position position="30"/>
    </location>
    <ligand>
        <name>a divalent metal cation</name>
        <dbReference type="ChEBI" id="CHEBI:60240"/>
    </ligand>
</feature>
<keyword evidence="13 14" id="KW-0464">Manganese</keyword>
<evidence type="ECO:0000256" key="6">
    <source>
        <dbReference type="ARBA" id="ARBA00012180"/>
    </source>
</evidence>
<comment type="cofactor">
    <cofactor evidence="2">
        <name>Mg(2+)</name>
        <dbReference type="ChEBI" id="CHEBI:18420"/>
    </cofactor>
</comment>
<evidence type="ECO:0000256" key="9">
    <source>
        <dbReference type="ARBA" id="ARBA00022722"/>
    </source>
</evidence>
<evidence type="ECO:0000313" key="19">
    <source>
        <dbReference type="Proteomes" id="UP000068196"/>
    </source>
</evidence>
<evidence type="ECO:0000256" key="1">
    <source>
        <dbReference type="ARBA" id="ARBA00000077"/>
    </source>
</evidence>
<dbReference type="SUPFAM" id="SSF53098">
    <property type="entry name" value="Ribonuclease H-like"/>
    <property type="match status" value="1"/>
</dbReference>
<protein>
    <recommendedName>
        <fullName evidence="7 14">Ribonuclease HII</fullName>
        <shortName evidence="14">RNase HII</shortName>
        <ecNumber evidence="6 14">3.1.26.4</ecNumber>
    </recommendedName>
</protein>
<keyword evidence="10 14" id="KW-0479">Metal-binding</keyword>
<organism evidence="18 19">
    <name type="scientific">Caldimicrobium thiodismutans</name>
    <dbReference type="NCBI Taxonomy" id="1653476"/>
    <lineage>
        <taxon>Bacteria</taxon>
        <taxon>Pseudomonadati</taxon>
        <taxon>Thermodesulfobacteriota</taxon>
        <taxon>Thermodesulfobacteria</taxon>
        <taxon>Thermodesulfobacteriales</taxon>
        <taxon>Thermodesulfobacteriaceae</taxon>
        <taxon>Caldimicrobium</taxon>
    </lineage>
</organism>
<dbReference type="InterPro" id="IPR012337">
    <property type="entry name" value="RNaseH-like_sf"/>
</dbReference>
<proteinExistence type="inferred from homology"/>
<dbReference type="InterPro" id="IPR024567">
    <property type="entry name" value="RNase_HII/HIII_dom"/>
</dbReference>
<dbReference type="GO" id="GO:0006298">
    <property type="term" value="P:mismatch repair"/>
    <property type="evidence" value="ECO:0007669"/>
    <property type="project" value="TreeGrafter"/>
</dbReference>
<evidence type="ECO:0000256" key="8">
    <source>
        <dbReference type="ARBA" id="ARBA00022490"/>
    </source>
</evidence>
<feature type="binding site" evidence="14 15">
    <location>
        <position position="29"/>
    </location>
    <ligand>
        <name>a divalent metal cation</name>
        <dbReference type="ChEBI" id="CHEBI:60240"/>
    </ligand>
</feature>
<evidence type="ECO:0000256" key="13">
    <source>
        <dbReference type="ARBA" id="ARBA00023211"/>
    </source>
</evidence>
<evidence type="ECO:0000313" key="18">
    <source>
        <dbReference type="EMBL" id="BAU22659.1"/>
    </source>
</evidence>
<dbReference type="HAMAP" id="MF_00052_B">
    <property type="entry name" value="RNase_HII_B"/>
    <property type="match status" value="1"/>
</dbReference>